<name>A0AAV9VAQ3_9PEZI</name>
<dbReference type="Proteomes" id="UP001375240">
    <property type="component" value="Unassembled WGS sequence"/>
</dbReference>
<proteinExistence type="predicted"/>
<gene>
    <name evidence="2" type="ORF">TWF696_000236</name>
</gene>
<accession>A0AAV9VAQ3</accession>
<comment type="caution">
    <text evidence="2">The sequence shown here is derived from an EMBL/GenBank/DDBJ whole genome shotgun (WGS) entry which is preliminary data.</text>
</comment>
<sequence>MFSKAVFGIALVAAVSAAVLPSRNTDIASDDIPGGSDGLFWQSNLNTTEEDVQALSNAWTKLNLRFPVTVFNKTSDVIYISINGIVSLDKPSVSIPTTPEQPLPVDPASCSASGQPSLGCIPGTSILPFWAPLSLRPKSDRTEVDGGFTKPHTGLMMPHYHLYWRLCETGVPIGDGSLPLCGNAGRYIGVVLGKNEPGIIRVFFPLRGITGYQRGVIGIQSYPEYLSVPVSEVFDSEKNGENCPEVIFDTVARKVTVNRESWCSDV</sequence>
<feature type="chain" id="PRO_5043698728" evidence="1">
    <location>
        <begin position="18"/>
        <end position="266"/>
    </location>
</feature>
<feature type="signal peptide" evidence="1">
    <location>
        <begin position="1"/>
        <end position="17"/>
    </location>
</feature>
<reference evidence="2 3" key="1">
    <citation type="submission" date="2019-10" db="EMBL/GenBank/DDBJ databases">
        <authorList>
            <person name="Palmer J.M."/>
        </authorList>
    </citation>
    <scope>NUCLEOTIDE SEQUENCE [LARGE SCALE GENOMIC DNA]</scope>
    <source>
        <strain evidence="2 3">TWF696</strain>
    </source>
</reference>
<dbReference type="EMBL" id="JAVHNQ010000001">
    <property type="protein sequence ID" value="KAK6359067.1"/>
    <property type="molecule type" value="Genomic_DNA"/>
</dbReference>
<evidence type="ECO:0000313" key="3">
    <source>
        <dbReference type="Proteomes" id="UP001375240"/>
    </source>
</evidence>
<dbReference type="AlphaFoldDB" id="A0AAV9VAQ3"/>
<keyword evidence="1" id="KW-0732">Signal</keyword>
<evidence type="ECO:0000256" key="1">
    <source>
        <dbReference type="SAM" id="SignalP"/>
    </source>
</evidence>
<keyword evidence="3" id="KW-1185">Reference proteome</keyword>
<organism evidence="2 3">
    <name type="scientific">Orbilia brochopaga</name>
    <dbReference type="NCBI Taxonomy" id="3140254"/>
    <lineage>
        <taxon>Eukaryota</taxon>
        <taxon>Fungi</taxon>
        <taxon>Dikarya</taxon>
        <taxon>Ascomycota</taxon>
        <taxon>Pezizomycotina</taxon>
        <taxon>Orbiliomycetes</taxon>
        <taxon>Orbiliales</taxon>
        <taxon>Orbiliaceae</taxon>
        <taxon>Orbilia</taxon>
    </lineage>
</organism>
<evidence type="ECO:0000313" key="2">
    <source>
        <dbReference type="EMBL" id="KAK6359067.1"/>
    </source>
</evidence>
<protein>
    <submittedName>
        <fullName evidence="2">Uncharacterized protein</fullName>
    </submittedName>
</protein>